<organism evidence="3 4">
    <name type="scientific">Scylla paramamosain</name>
    <name type="common">Mud crab</name>
    <dbReference type="NCBI Taxonomy" id="85552"/>
    <lineage>
        <taxon>Eukaryota</taxon>
        <taxon>Metazoa</taxon>
        <taxon>Ecdysozoa</taxon>
        <taxon>Arthropoda</taxon>
        <taxon>Crustacea</taxon>
        <taxon>Multicrustacea</taxon>
        <taxon>Malacostraca</taxon>
        <taxon>Eumalacostraca</taxon>
        <taxon>Eucarida</taxon>
        <taxon>Decapoda</taxon>
        <taxon>Pleocyemata</taxon>
        <taxon>Brachyura</taxon>
        <taxon>Eubrachyura</taxon>
        <taxon>Portunoidea</taxon>
        <taxon>Portunidae</taxon>
        <taxon>Portuninae</taxon>
        <taxon>Scylla</taxon>
    </lineage>
</organism>
<sequence length="276" mass="29971">MASWGTVFLLLTVLTAALTRDTASQDLRAPEHGQKSLLVAEGVQEAREARGKEVEVPEEVKAKRILKKKKKMKKEEKKGDQKSEEKKKKRRKKACPGGQCVPSAEQCGDGRAVRAATCKSGVCCVTECKPRNPCKKVWGKCASKKKGCPSGQTMLVSTKEIKYCSKKNCVCCTDEVQQPACVSKKCAKKKGFCTTDKSECSGKIKVQKNFCSGANCVCCLPAKQCKIQKDCLDLGGTCVDMKKSEECKTKPLVGKNYCKGKCGCCVPEGDVVDECG</sequence>
<feature type="compositionally biased region" description="Basic and acidic residues" evidence="1">
    <location>
        <begin position="73"/>
        <end position="86"/>
    </location>
</feature>
<name>A0AAW0T9M1_SCYPA</name>
<dbReference type="Proteomes" id="UP001487740">
    <property type="component" value="Unassembled WGS sequence"/>
</dbReference>
<feature type="signal peptide" evidence="2">
    <location>
        <begin position="1"/>
        <end position="24"/>
    </location>
</feature>
<reference evidence="3 4" key="1">
    <citation type="submission" date="2023-03" db="EMBL/GenBank/DDBJ databases">
        <title>High-quality genome of Scylla paramamosain provides insights in environmental adaptation.</title>
        <authorList>
            <person name="Zhang L."/>
        </authorList>
    </citation>
    <scope>NUCLEOTIDE SEQUENCE [LARGE SCALE GENOMIC DNA]</scope>
    <source>
        <strain evidence="3">LZ_2023a</strain>
        <tissue evidence="3">Muscle</tissue>
    </source>
</reference>
<feature type="region of interest" description="Disordered" evidence="1">
    <location>
        <begin position="64"/>
        <end position="98"/>
    </location>
</feature>
<keyword evidence="2" id="KW-0732">Signal</keyword>
<proteinExistence type="predicted"/>
<gene>
    <name evidence="3" type="ORF">O3P69_009245</name>
</gene>
<evidence type="ECO:0000313" key="4">
    <source>
        <dbReference type="Proteomes" id="UP001487740"/>
    </source>
</evidence>
<accession>A0AAW0T9M1</accession>
<protein>
    <submittedName>
        <fullName evidence="3">Uncharacterized protein</fullName>
    </submittedName>
</protein>
<feature type="chain" id="PRO_5043620512" evidence="2">
    <location>
        <begin position="25"/>
        <end position="276"/>
    </location>
</feature>
<comment type="caution">
    <text evidence="3">The sequence shown here is derived from an EMBL/GenBank/DDBJ whole genome shotgun (WGS) entry which is preliminary data.</text>
</comment>
<evidence type="ECO:0000256" key="1">
    <source>
        <dbReference type="SAM" id="MobiDB-lite"/>
    </source>
</evidence>
<keyword evidence="4" id="KW-1185">Reference proteome</keyword>
<evidence type="ECO:0000313" key="3">
    <source>
        <dbReference type="EMBL" id="KAK8384325.1"/>
    </source>
</evidence>
<evidence type="ECO:0000256" key="2">
    <source>
        <dbReference type="SAM" id="SignalP"/>
    </source>
</evidence>
<dbReference type="EMBL" id="JARAKH010000035">
    <property type="protein sequence ID" value="KAK8384325.1"/>
    <property type="molecule type" value="Genomic_DNA"/>
</dbReference>
<dbReference type="AlphaFoldDB" id="A0AAW0T9M1"/>